<dbReference type="GO" id="GO:0003677">
    <property type="term" value="F:DNA binding"/>
    <property type="evidence" value="ECO:0007669"/>
    <property type="project" value="UniProtKB-KW"/>
</dbReference>
<dbReference type="InterPro" id="IPR050808">
    <property type="entry name" value="Phage_Integrase"/>
</dbReference>
<evidence type="ECO:0000313" key="6">
    <source>
        <dbReference type="EMBL" id="EQM74902.1"/>
    </source>
</evidence>
<dbReference type="SUPFAM" id="SSF56349">
    <property type="entry name" value="DNA breaking-rejoining enzymes"/>
    <property type="match status" value="1"/>
</dbReference>
<evidence type="ECO:0000259" key="5">
    <source>
        <dbReference type="PROSITE" id="PS51898"/>
    </source>
</evidence>
<dbReference type="PROSITE" id="PS51898">
    <property type="entry name" value="TYR_RECOMBINASE"/>
    <property type="match status" value="1"/>
</dbReference>
<organism evidence="6 7">
    <name type="scientific">Microbacterium maritypicum MF109</name>
    <dbReference type="NCBI Taxonomy" id="1333857"/>
    <lineage>
        <taxon>Bacteria</taxon>
        <taxon>Bacillati</taxon>
        <taxon>Actinomycetota</taxon>
        <taxon>Actinomycetes</taxon>
        <taxon>Micrococcales</taxon>
        <taxon>Microbacteriaceae</taxon>
        <taxon>Microbacterium</taxon>
    </lineage>
</organism>
<keyword evidence="2" id="KW-0229">DNA integration</keyword>
<dbReference type="PANTHER" id="PTHR30629:SF2">
    <property type="entry name" value="PROPHAGE INTEGRASE INTS-RELATED"/>
    <property type="match status" value="1"/>
</dbReference>
<dbReference type="PATRIC" id="fig|1333857.3.peg.3059"/>
<evidence type="ECO:0000256" key="3">
    <source>
        <dbReference type="ARBA" id="ARBA00023125"/>
    </source>
</evidence>
<dbReference type="EMBL" id="ATAO01000206">
    <property type="protein sequence ID" value="EQM74902.1"/>
    <property type="molecule type" value="Genomic_DNA"/>
</dbReference>
<accession>T5KEI8</accession>
<dbReference type="AlphaFoldDB" id="T5KEI8"/>
<comment type="similarity">
    <text evidence="1">Belongs to the 'phage' integrase family.</text>
</comment>
<evidence type="ECO:0000256" key="2">
    <source>
        <dbReference type="ARBA" id="ARBA00022908"/>
    </source>
</evidence>
<name>T5KEI8_MICMQ</name>
<reference evidence="6 7" key="1">
    <citation type="journal article" date="2013" name="Genome Announc.">
        <title>Whole-genome sequences of five oyster-associated bacteria show potential for crude oil hydrocarbon degradation.</title>
        <authorList>
            <person name="Chauhan A."/>
            <person name="Green S."/>
            <person name="Pathak A."/>
            <person name="Thomas J."/>
            <person name="Venkatramanan R."/>
        </authorList>
    </citation>
    <scope>NUCLEOTIDE SEQUENCE [LARGE SCALE GENOMIC DNA]</scope>
    <source>
        <strain evidence="6 7">MF109</strain>
    </source>
</reference>
<dbReference type="Pfam" id="PF00589">
    <property type="entry name" value="Phage_integrase"/>
    <property type="match status" value="1"/>
</dbReference>
<dbReference type="GO" id="GO:0006310">
    <property type="term" value="P:DNA recombination"/>
    <property type="evidence" value="ECO:0007669"/>
    <property type="project" value="UniProtKB-KW"/>
</dbReference>
<keyword evidence="3" id="KW-0238">DNA-binding</keyword>
<proteinExistence type="inferred from homology"/>
<dbReference type="GO" id="GO:0015074">
    <property type="term" value="P:DNA integration"/>
    <property type="evidence" value="ECO:0007669"/>
    <property type="project" value="UniProtKB-KW"/>
</dbReference>
<dbReference type="InterPro" id="IPR013762">
    <property type="entry name" value="Integrase-like_cat_sf"/>
</dbReference>
<dbReference type="PANTHER" id="PTHR30629">
    <property type="entry name" value="PROPHAGE INTEGRASE"/>
    <property type="match status" value="1"/>
</dbReference>
<dbReference type="RefSeq" id="WP_021200994.1">
    <property type="nucleotide sequence ID" value="NZ_ATAO01000206.1"/>
</dbReference>
<feature type="domain" description="Tyr recombinase" evidence="5">
    <location>
        <begin position="179"/>
        <end position="396"/>
    </location>
</feature>
<dbReference type="Proteomes" id="UP000016033">
    <property type="component" value="Unassembled WGS sequence"/>
</dbReference>
<dbReference type="Gene3D" id="1.10.443.10">
    <property type="entry name" value="Intergrase catalytic core"/>
    <property type="match status" value="1"/>
</dbReference>
<sequence length="410" mass="45573">MPRPKKAPGELGKISTREVGGAYRSRARVRDGVGELHLLEAWGTSFEEAEDAVRVKANQVWAGMFVPLTKVSTTEQLAALWLADIDLRPEDSLEQSSREAYHNRVKNNILPYIGAVPIGSLSAGFIHNLLQRLARERSYSFASVTRKTLSGMLTFAALNGVIDTSPMNDVPKLKNNAPRKKIQLDEDQLLLIIALIRDWEGKQGPGRFGGSKPNVRVMEDFLLITLGTSLRPGEVLGLSLDDVHLLSESAKVSVTGNVNRTKKHKNIRKDHPKGRGQQRTMTVPKYADTVLRRLVASYKPNPDQLLIATKKGTPMSVNYIDRLFREFRNQHRDLLTRIGIEVDLLTPYSLRKTVASVVNEGGGAELAAKVLGHTDSRITKKHYIHELKEVDPEAAQILDRAFSRLTDAGI</sequence>
<protein>
    <recommendedName>
        <fullName evidence="5">Tyr recombinase domain-containing protein</fullName>
    </recommendedName>
</protein>
<dbReference type="InterPro" id="IPR002104">
    <property type="entry name" value="Integrase_catalytic"/>
</dbReference>
<dbReference type="Gene3D" id="1.10.150.130">
    <property type="match status" value="1"/>
</dbReference>
<evidence type="ECO:0000256" key="1">
    <source>
        <dbReference type="ARBA" id="ARBA00008857"/>
    </source>
</evidence>
<evidence type="ECO:0000313" key="7">
    <source>
        <dbReference type="Proteomes" id="UP000016033"/>
    </source>
</evidence>
<dbReference type="InterPro" id="IPR011010">
    <property type="entry name" value="DNA_brk_join_enz"/>
</dbReference>
<dbReference type="InterPro" id="IPR053876">
    <property type="entry name" value="Phage_int_M"/>
</dbReference>
<dbReference type="InterPro" id="IPR010998">
    <property type="entry name" value="Integrase_recombinase_N"/>
</dbReference>
<keyword evidence="4" id="KW-0233">DNA recombination</keyword>
<comment type="caution">
    <text evidence="6">The sequence shown here is derived from an EMBL/GenBank/DDBJ whole genome shotgun (WGS) entry which is preliminary data.</text>
</comment>
<gene>
    <name evidence="6" type="ORF">L687_05425</name>
</gene>
<dbReference type="Pfam" id="PF22022">
    <property type="entry name" value="Phage_int_M"/>
    <property type="match status" value="1"/>
</dbReference>
<evidence type="ECO:0000256" key="4">
    <source>
        <dbReference type="ARBA" id="ARBA00023172"/>
    </source>
</evidence>